<dbReference type="Pfam" id="PF00069">
    <property type="entry name" value="Pkinase"/>
    <property type="match status" value="1"/>
</dbReference>
<feature type="compositionally biased region" description="Acidic residues" evidence="10">
    <location>
        <begin position="473"/>
        <end position="484"/>
    </location>
</feature>
<evidence type="ECO:0000259" key="11">
    <source>
        <dbReference type="PROSITE" id="PS50011"/>
    </source>
</evidence>
<evidence type="ECO:0000256" key="1">
    <source>
        <dbReference type="ARBA" id="ARBA00006692"/>
    </source>
</evidence>
<keyword evidence="7 9" id="KW-0067">ATP-binding</keyword>
<keyword evidence="8" id="KW-0393">Immunoglobulin domain</keyword>
<evidence type="ECO:0000256" key="2">
    <source>
        <dbReference type="ARBA" id="ARBA00022527"/>
    </source>
</evidence>
<dbReference type="PROSITE" id="PS50853">
    <property type="entry name" value="FN3"/>
    <property type="match status" value="1"/>
</dbReference>
<dbReference type="FunFam" id="2.60.40.10:FF:000031">
    <property type="entry name" value="Myosin-binding protein C, slow type"/>
    <property type="match status" value="1"/>
</dbReference>
<dbReference type="SMART" id="SM00409">
    <property type="entry name" value="IG"/>
    <property type="match status" value="1"/>
</dbReference>
<dbReference type="InterPro" id="IPR013098">
    <property type="entry name" value="Ig_I-set"/>
</dbReference>
<evidence type="ECO:0000256" key="4">
    <source>
        <dbReference type="ARBA" id="ARBA00022737"/>
    </source>
</evidence>
<dbReference type="CDD" id="cd00063">
    <property type="entry name" value="FN3"/>
    <property type="match status" value="1"/>
</dbReference>
<dbReference type="SMART" id="SM00060">
    <property type="entry name" value="FN3"/>
    <property type="match status" value="1"/>
</dbReference>
<feature type="compositionally biased region" description="Polar residues" evidence="10">
    <location>
        <begin position="96"/>
        <end position="105"/>
    </location>
</feature>
<dbReference type="SUPFAM" id="SSF56112">
    <property type="entry name" value="Protein kinase-like (PK-like)"/>
    <property type="match status" value="1"/>
</dbReference>
<keyword evidence="5 9" id="KW-0547">Nucleotide-binding</keyword>
<dbReference type="PROSITE" id="PS50011">
    <property type="entry name" value="PROTEIN_KINASE_DOM"/>
    <property type="match status" value="1"/>
</dbReference>
<feature type="region of interest" description="Disordered" evidence="10">
    <location>
        <begin position="1"/>
        <end position="24"/>
    </location>
</feature>
<protein>
    <submittedName>
        <fullName evidence="13">Putative stretchin-mlck</fullName>
    </submittedName>
</protein>
<dbReference type="SUPFAM" id="SSF49265">
    <property type="entry name" value="Fibronectin type III"/>
    <property type="match status" value="1"/>
</dbReference>
<dbReference type="GO" id="GO:0009653">
    <property type="term" value="P:anatomical structure morphogenesis"/>
    <property type="evidence" value="ECO:0007669"/>
    <property type="project" value="UniProtKB-ARBA"/>
</dbReference>
<dbReference type="PANTHER" id="PTHR24342">
    <property type="entry name" value="SERINE/THREONINE-PROTEIN KINASE 17"/>
    <property type="match status" value="1"/>
</dbReference>
<name>L7MGS1_RHIPC</name>
<organism evidence="13">
    <name type="scientific">Rhipicephalus pulchellus</name>
    <name type="common">Yellow backed tick</name>
    <name type="synonym">Dermacentor pulchellus</name>
    <dbReference type="NCBI Taxonomy" id="72859"/>
    <lineage>
        <taxon>Eukaryota</taxon>
        <taxon>Metazoa</taxon>
        <taxon>Ecdysozoa</taxon>
        <taxon>Arthropoda</taxon>
        <taxon>Chelicerata</taxon>
        <taxon>Arachnida</taxon>
        <taxon>Acari</taxon>
        <taxon>Parasitiformes</taxon>
        <taxon>Ixodida</taxon>
        <taxon>Ixodoidea</taxon>
        <taxon>Ixodidae</taxon>
        <taxon>Rhipicephalinae</taxon>
        <taxon>Rhipicephalus</taxon>
        <taxon>Rhipicephalus</taxon>
    </lineage>
</organism>
<evidence type="ECO:0000256" key="6">
    <source>
        <dbReference type="ARBA" id="ARBA00022777"/>
    </source>
</evidence>
<dbReference type="Gene3D" id="3.30.200.20">
    <property type="entry name" value="Phosphorylase Kinase, domain 1"/>
    <property type="match status" value="1"/>
</dbReference>
<dbReference type="InterPro" id="IPR036116">
    <property type="entry name" value="FN3_sf"/>
</dbReference>
<dbReference type="InterPro" id="IPR003961">
    <property type="entry name" value="FN3_dom"/>
</dbReference>
<dbReference type="InterPro" id="IPR003599">
    <property type="entry name" value="Ig_sub"/>
</dbReference>
<feature type="domain" description="Protein kinase" evidence="11">
    <location>
        <begin position="503"/>
        <end position="759"/>
    </location>
</feature>
<comment type="similarity">
    <text evidence="1">Belongs to the protein kinase superfamily. CAMK Ser/Thr protein kinase family.</text>
</comment>
<evidence type="ECO:0000256" key="8">
    <source>
        <dbReference type="ARBA" id="ARBA00023319"/>
    </source>
</evidence>
<dbReference type="SMART" id="SM00220">
    <property type="entry name" value="S_TKc"/>
    <property type="match status" value="1"/>
</dbReference>
<feature type="region of interest" description="Disordered" evidence="10">
    <location>
        <begin position="454"/>
        <end position="498"/>
    </location>
</feature>
<dbReference type="InterPro" id="IPR008271">
    <property type="entry name" value="Ser/Thr_kinase_AS"/>
</dbReference>
<dbReference type="GO" id="GO:0005634">
    <property type="term" value="C:nucleus"/>
    <property type="evidence" value="ECO:0007669"/>
    <property type="project" value="TreeGrafter"/>
</dbReference>
<feature type="binding site" evidence="9">
    <location>
        <position position="532"/>
    </location>
    <ligand>
        <name>ATP</name>
        <dbReference type="ChEBI" id="CHEBI:30616"/>
    </ligand>
</feature>
<feature type="domain" description="Fibronectin type-III" evidence="12">
    <location>
        <begin position="372"/>
        <end position="468"/>
    </location>
</feature>
<dbReference type="InterPro" id="IPR000719">
    <property type="entry name" value="Prot_kinase_dom"/>
</dbReference>
<dbReference type="Pfam" id="PF00041">
    <property type="entry name" value="fn3"/>
    <property type="match status" value="1"/>
</dbReference>
<dbReference type="CDD" id="cd14103">
    <property type="entry name" value="STKc_MLCK"/>
    <property type="match status" value="1"/>
</dbReference>
<dbReference type="GO" id="GO:0005524">
    <property type="term" value="F:ATP binding"/>
    <property type="evidence" value="ECO:0007669"/>
    <property type="project" value="UniProtKB-UniRule"/>
</dbReference>
<evidence type="ECO:0000256" key="5">
    <source>
        <dbReference type="ARBA" id="ARBA00022741"/>
    </source>
</evidence>
<evidence type="ECO:0000256" key="10">
    <source>
        <dbReference type="SAM" id="MobiDB-lite"/>
    </source>
</evidence>
<proteinExistence type="evidence at transcript level"/>
<dbReference type="Gene3D" id="1.10.510.10">
    <property type="entry name" value="Transferase(Phosphotransferase) domain 1"/>
    <property type="match status" value="1"/>
</dbReference>
<evidence type="ECO:0000256" key="9">
    <source>
        <dbReference type="PROSITE-ProRule" id="PRU10141"/>
    </source>
</evidence>
<feature type="compositionally biased region" description="Pro residues" evidence="10">
    <location>
        <begin position="461"/>
        <end position="470"/>
    </location>
</feature>
<dbReference type="InterPro" id="IPR017441">
    <property type="entry name" value="Protein_kinase_ATP_BS"/>
</dbReference>
<dbReference type="PROSITE" id="PS00108">
    <property type="entry name" value="PROTEIN_KINASE_ST"/>
    <property type="match status" value="1"/>
</dbReference>
<dbReference type="InterPro" id="IPR036179">
    <property type="entry name" value="Ig-like_dom_sf"/>
</dbReference>
<dbReference type="EMBL" id="GACK01001628">
    <property type="protein sequence ID" value="JAA63406.1"/>
    <property type="molecule type" value="mRNA"/>
</dbReference>
<evidence type="ECO:0000259" key="12">
    <source>
        <dbReference type="PROSITE" id="PS50853"/>
    </source>
</evidence>
<feature type="region of interest" description="Disordered" evidence="10">
    <location>
        <begin position="77"/>
        <end position="111"/>
    </location>
</feature>
<keyword evidence="4" id="KW-0677">Repeat</keyword>
<keyword evidence="3" id="KW-0808">Transferase</keyword>
<keyword evidence="6" id="KW-0418">Kinase</keyword>
<feature type="non-terminal residue" evidence="13">
    <location>
        <position position="1"/>
    </location>
</feature>
<dbReference type="FunFam" id="1.10.510.10:FF:000594">
    <property type="entry name" value="Myosin light chain kinase isoform-III"/>
    <property type="match status" value="1"/>
</dbReference>
<feature type="region of interest" description="Disordered" evidence="10">
    <location>
        <begin position="820"/>
        <end position="849"/>
    </location>
</feature>
<reference evidence="13" key="2">
    <citation type="journal article" date="2015" name="J. Proteomics">
        <title>Sexual differences in the sialomes of the zebra tick, Rhipicephalus pulchellus.</title>
        <authorList>
            <person name="Tan A.W."/>
            <person name="Francischetti I.M."/>
            <person name="Slovak M."/>
            <person name="Kini R.M."/>
            <person name="Ribeiro J.M."/>
        </authorList>
    </citation>
    <scope>NUCLEOTIDE SEQUENCE</scope>
    <source>
        <tissue evidence="13">Salivary gland</tissue>
    </source>
</reference>
<evidence type="ECO:0000256" key="7">
    <source>
        <dbReference type="ARBA" id="ARBA00022840"/>
    </source>
</evidence>
<feature type="compositionally biased region" description="Acidic residues" evidence="10">
    <location>
        <begin position="838"/>
        <end position="849"/>
    </location>
</feature>
<sequence length="849" mass="90801">RIAARTVLANTPPWPASTPAGSESRGAALESCSAALSSQGGWCTDASSLEQAPACPLHQPDDSPICPVVSTSLASAQGTCAKPGEDSRPGHGEIADSSSHGFQRVSSHRVLPSPTQEAIVAALKCDDGEGSQSYCSEGQDSSATPLQPAMSAAIASSFRDTGCLDSVNVRQNDGGLEPFCNAPPGATKASDQAMVPSGKPSKVVAIHECHGPHAVAYPHTPESLHQIKTDPNCLSKEDTQHTNAPLENAKHQVDLGTDEDITRLACNGVEPLPAKIVRGPESVAAVIGGHVHLAVVFVGTPAPRVTWTKGGKPLLPVGDRVSVSSERPCCCELHIRDACCDDSGKYQVVVENSLGSDSGFASVKVEGPPDPPAEAPRAVALPGGAIEVTWSCSPFDGGCRIQRYLVDASSASAEPRAWSRVAAVLSTCCRLVDLPPATAYVFVVRAQNARGLSMASAESPPAAPMPPDGPPGAEDDEELDEEITEPPGPPVTMQPGDQFNQHYHVHEAVGRGRFGVVHRCTRLADGTDAAAKMVRCTRATERDRMRHELAILNLLRGHPRLLMLLDAYEKPREIILVTEYVSGGELFERVIADDFVLTEWDCVLFLRQICAGMSYMHSRHVIHLDLKPENILCQSQVGHKIKLIDFGLAQLYEPNSSLRVMFGTPEFVAPEVVSYEPVSPATDMWSIGVICYVLLSGLSPFMGDSDTDTFNNIVRVDFDFDDPVFETISSVAKDFMCQLIVKNPRKRMSAEQCLEHEWLCVVPKRGASSLPLPTDKLKKFVVRRKWLKSGNALKALSRMTNMSGQRPAAHGDEASVLLACEEDAPISPPPSDAAPATAEDDDDLASADN</sequence>
<dbReference type="InterPro" id="IPR013783">
    <property type="entry name" value="Ig-like_fold"/>
</dbReference>
<evidence type="ECO:0000256" key="3">
    <source>
        <dbReference type="ARBA" id="ARBA00022679"/>
    </source>
</evidence>
<accession>L7MGS1</accession>
<dbReference type="SUPFAM" id="SSF48726">
    <property type="entry name" value="Immunoglobulin"/>
    <property type="match status" value="1"/>
</dbReference>
<dbReference type="GO" id="GO:0043065">
    <property type="term" value="P:positive regulation of apoptotic process"/>
    <property type="evidence" value="ECO:0007669"/>
    <property type="project" value="TreeGrafter"/>
</dbReference>
<feature type="compositionally biased region" description="Basic and acidic residues" evidence="10">
    <location>
        <begin position="83"/>
        <end position="94"/>
    </location>
</feature>
<dbReference type="PANTHER" id="PTHR24342:SF20">
    <property type="entry name" value="MYOSIN LIGHT CHAIN KINASE, SMOOTH MUSCLE"/>
    <property type="match status" value="1"/>
</dbReference>
<dbReference type="GO" id="GO:0004674">
    <property type="term" value="F:protein serine/threonine kinase activity"/>
    <property type="evidence" value="ECO:0007669"/>
    <property type="project" value="UniProtKB-KW"/>
</dbReference>
<reference evidence="13" key="1">
    <citation type="submission" date="2012-11" db="EMBL/GenBank/DDBJ databases">
        <authorList>
            <person name="Lucero-Rivera Y.E."/>
            <person name="Tovar-Ramirez D."/>
        </authorList>
    </citation>
    <scope>NUCLEOTIDE SEQUENCE</scope>
    <source>
        <tissue evidence="13">Salivary gland</tissue>
    </source>
</reference>
<keyword evidence="2" id="KW-0723">Serine/threonine-protein kinase</keyword>
<dbReference type="GO" id="GO:0035556">
    <property type="term" value="P:intracellular signal transduction"/>
    <property type="evidence" value="ECO:0007669"/>
    <property type="project" value="TreeGrafter"/>
</dbReference>
<dbReference type="PROSITE" id="PS00107">
    <property type="entry name" value="PROTEIN_KINASE_ATP"/>
    <property type="match status" value="1"/>
</dbReference>
<dbReference type="GO" id="GO:0030154">
    <property type="term" value="P:cell differentiation"/>
    <property type="evidence" value="ECO:0007669"/>
    <property type="project" value="UniProtKB-ARBA"/>
</dbReference>
<dbReference type="InterPro" id="IPR011009">
    <property type="entry name" value="Kinase-like_dom_sf"/>
</dbReference>
<dbReference type="AlphaFoldDB" id="L7MGS1"/>
<evidence type="ECO:0000313" key="13">
    <source>
        <dbReference type="EMBL" id="JAA63406.1"/>
    </source>
</evidence>
<dbReference type="Gene3D" id="2.60.40.10">
    <property type="entry name" value="Immunoglobulins"/>
    <property type="match status" value="2"/>
</dbReference>
<dbReference type="Pfam" id="PF07679">
    <property type="entry name" value="I-set"/>
    <property type="match status" value="1"/>
</dbReference>